<dbReference type="OrthoDB" id="269518at2759"/>
<keyword evidence="1" id="KW-0808">Transferase</keyword>
<evidence type="ECO:0000256" key="2">
    <source>
        <dbReference type="ARBA" id="ARBA00022741"/>
    </source>
</evidence>
<evidence type="ECO:0000256" key="1">
    <source>
        <dbReference type="ARBA" id="ARBA00022679"/>
    </source>
</evidence>
<keyword evidence="6" id="KW-0007">Acetylation</keyword>
<evidence type="ECO:0000256" key="8">
    <source>
        <dbReference type="ARBA" id="ARBA00063081"/>
    </source>
</evidence>
<evidence type="ECO:0000256" key="5">
    <source>
        <dbReference type="ARBA" id="ARBA00022843"/>
    </source>
</evidence>
<dbReference type="SUPFAM" id="SSF54495">
    <property type="entry name" value="UBC-like"/>
    <property type="match status" value="1"/>
</dbReference>
<keyword evidence="2 15" id="KW-0547">Nucleotide-binding</keyword>
<dbReference type="InterPro" id="IPR000608">
    <property type="entry name" value="UBC"/>
</dbReference>
<dbReference type="PROSITE" id="PS00183">
    <property type="entry name" value="UBC_1"/>
    <property type="match status" value="1"/>
</dbReference>
<comment type="subunit">
    <text evidence="8">Interacts with MAEA and WDR26, components of the CTLH complex that contains GID4, RANBP9 and/or RANBP10, MKLN1, MAEA, RMND5A (or alternatively its paralog RMND5B), GID8, ARMC8, WDR26 and YPEL5.</text>
</comment>
<evidence type="ECO:0000256" key="3">
    <source>
        <dbReference type="ARBA" id="ARBA00022786"/>
    </source>
</evidence>
<evidence type="ECO:0000259" key="16">
    <source>
        <dbReference type="PROSITE" id="PS50127"/>
    </source>
</evidence>
<dbReference type="GO" id="GO:0004842">
    <property type="term" value="F:ubiquitin-protein transferase activity"/>
    <property type="evidence" value="ECO:0007669"/>
    <property type="project" value="UniProtKB-ARBA"/>
</dbReference>
<organism evidence="17 18">
    <name type="scientific">Nosema granulosis</name>
    <dbReference type="NCBI Taxonomy" id="83296"/>
    <lineage>
        <taxon>Eukaryota</taxon>
        <taxon>Fungi</taxon>
        <taxon>Fungi incertae sedis</taxon>
        <taxon>Microsporidia</taxon>
        <taxon>Nosematidae</taxon>
        <taxon>Nosema</taxon>
    </lineage>
</organism>
<dbReference type="PROSITE" id="PS50127">
    <property type="entry name" value="UBC_2"/>
    <property type="match status" value="1"/>
</dbReference>
<keyword evidence="3 15" id="KW-0833">Ubl conjugation pathway</keyword>
<protein>
    <recommendedName>
        <fullName evidence="9">Ubiquitin-conjugating enzyme E2 H</fullName>
    </recommendedName>
    <alternativeName>
        <fullName evidence="12">(E3-independent) E2 ubiquitin-conjugating enzyme H</fullName>
    </alternativeName>
    <alternativeName>
        <fullName evidence="10">E2 ubiquitin-conjugating enzyme H</fullName>
    </alternativeName>
    <alternativeName>
        <fullName evidence="13">Ubiquitin carrier protein H</fullName>
    </alternativeName>
    <alternativeName>
        <fullName evidence="11">Ubiquitin-protein ligase H</fullName>
    </alternativeName>
</protein>
<evidence type="ECO:0000256" key="9">
    <source>
        <dbReference type="ARBA" id="ARBA00072436"/>
    </source>
</evidence>
<evidence type="ECO:0000256" key="12">
    <source>
        <dbReference type="ARBA" id="ARBA00078369"/>
    </source>
</evidence>
<dbReference type="GO" id="GO:0005524">
    <property type="term" value="F:ATP binding"/>
    <property type="evidence" value="ECO:0007669"/>
    <property type="project" value="UniProtKB-UniRule"/>
</dbReference>
<evidence type="ECO:0000313" key="18">
    <source>
        <dbReference type="Proteomes" id="UP000740883"/>
    </source>
</evidence>
<comment type="similarity">
    <text evidence="15">Belongs to the ubiquitin-conjugating enzyme family.</text>
</comment>
<evidence type="ECO:0000256" key="7">
    <source>
        <dbReference type="ARBA" id="ARBA00060202"/>
    </source>
</evidence>
<dbReference type="CDD" id="cd23797">
    <property type="entry name" value="UBCc_UBE2H"/>
    <property type="match status" value="1"/>
</dbReference>
<dbReference type="PANTHER" id="PTHR24068">
    <property type="entry name" value="UBIQUITIN-CONJUGATING ENZYME E2"/>
    <property type="match status" value="1"/>
</dbReference>
<dbReference type="InterPro" id="IPR016135">
    <property type="entry name" value="UBQ-conjugating_enzyme/RWD"/>
</dbReference>
<dbReference type="InterPro" id="IPR023313">
    <property type="entry name" value="UBQ-conjugating_AS"/>
</dbReference>
<keyword evidence="5" id="KW-0832">Ubl conjugation</keyword>
<gene>
    <name evidence="17" type="primary">ubc8</name>
    <name evidence="17" type="ORF">NGRA_2203</name>
</gene>
<dbReference type="EMBL" id="SBJO01000209">
    <property type="protein sequence ID" value="KAF9762113.1"/>
    <property type="molecule type" value="Genomic_DNA"/>
</dbReference>
<comment type="function">
    <text evidence="7">Accepts ubiquitin from the E1 complex and catalyzes its covalent attachment to other proteins. E2 ubiquitin conjugating enzyme that transfers ubiquitin to MAEA, a core component of the CTLH E3 ubiquitin-protein ligase complex. In vitro catalyzes 'Lys-11'- and 'Lys-48'-linked polyubiquitination. Capable, in vitro, to ubiquitinate histone H2A.</text>
</comment>
<evidence type="ECO:0000256" key="6">
    <source>
        <dbReference type="ARBA" id="ARBA00022990"/>
    </source>
</evidence>
<name>A0A9P6H0B7_9MICR</name>
<dbReference type="AlphaFoldDB" id="A0A9P6H0B7"/>
<sequence length="172" mass="19840">MVQINNRIKNELQKLYNAKYEIYMIENKNTEFNIVIEGPKDSPFVGFKYKVHILLPKDYPFKSPSIGFVTKIFHPNVDETSGSICLDVLNQVWSPMYDLLNVVEIFLPQLLTYPNASDPLNCDAGSLYLNNYEKYVGKVNEYKEKYAIKINTVKEIAEEEVINISSDESLDL</sequence>
<dbReference type="Proteomes" id="UP000740883">
    <property type="component" value="Unassembled WGS sequence"/>
</dbReference>
<feature type="domain" description="UBC core" evidence="16">
    <location>
        <begin position="3"/>
        <end position="148"/>
    </location>
</feature>
<dbReference type="Pfam" id="PF00179">
    <property type="entry name" value="UQ_con"/>
    <property type="match status" value="1"/>
</dbReference>
<reference evidence="17 18" key="1">
    <citation type="journal article" date="2020" name="Genome Biol. Evol.">
        <title>Comparative genomics of strictly vertically transmitted, feminizing microsporidia endosymbionts of amphipod crustaceans.</title>
        <authorList>
            <person name="Cormier A."/>
            <person name="Chebbi M.A."/>
            <person name="Giraud I."/>
            <person name="Wattier R."/>
            <person name="Teixeira M."/>
            <person name="Gilbert C."/>
            <person name="Rigaud T."/>
            <person name="Cordaux R."/>
        </authorList>
    </citation>
    <scope>NUCLEOTIDE SEQUENCE [LARGE SCALE GENOMIC DNA]</scope>
    <source>
        <strain evidence="17 18">Ou3-Ou53</strain>
    </source>
</reference>
<evidence type="ECO:0000256" key="11">
    <source>
        <dbReference type="ARBA" id="ARBA00077502"/>
    </source>
</evidence>
<comment type="caution">
    <text evidence="17">The sequence shown here is derived from an EMBL/GenBank/DDBJ whole genome shotgun (WGS) entry which is preliminary data.</text>
</comment>
<evidence type="ECO:0000256" key="14">
    <source>
        <dbReference type="PROSITE-ProRule" id="PRU10133"/>
    </source>
</evidence>
<feature type="active site" description="Glycyl thioester intermediate" evidence="14">
    <location>
        <position position="85"/>
    </location>
</feature>
<evidence type="ECO:0000256" key="15">
    <source>
        <dbReference type="RuleBase" id="RU362109"/>
    </source>
</evidence>
<dbReference type="FunFam" id="3.10.110.10:FF:000078">
    <property type="entry name" value="ubiquitin-conjugating enzyme E2 H isoform X2"/>
    <property type="match status" value="1"/>
</dbReference>
<dbReference type="Gene3D" id="3.10.110.10">
    <property type="entry name" value="Ubiquitin Conjugating Enzyme"/>
    <property type="match status" value="1"/>
</dbReference>
<dbReference type="SMART" id="SM00212">
    <property type="entry name" value="UBCc"/>
    <property type="match status" value="1"/>
</dbReference>
<evidence type="ECO:0000256" key="13">
    <source>
        <dbReference type="ARBA" id="ARBA00082119"/>
    </source>
</evidence>
<evidence type="ECO:0000313" key="17">
    <source>
        <dbReference type="EMBL" id="KAF9762113.1"/>
    </source>
</evidence>
<keyword evidence="4 15" id="KW-0067">ATP-binding</keyword>
<keyword evidence="18" id="KW-1185">Reference proteome</keyword>
<accession>A0A9P6H0B7</accession>
<evidence type="ECO:0000256" key="4">
    <source>
        <dbReference type="ARBA" id="ARBA00022840"/>
    </source>
</evidence>
<evidence type="ECO:0000256" key="10">
    <source>
        <dbReference type="ARBA" id="ARBA00076312"/>
    </source>
</evidence>
<proteinExistence type="inferred from homology"/>